<organism evidence="2 3">
    <name type="scientific">Cudoniella acicularis</name>
    <dbReference type="NCBI Taxonomy" id="354080"/>
    <lineage>
        <taxon>Eukaryota</taxon>
        <taxon>Fungi</taxon>
        <taxon>Dikarya</taxon>
        <taxon>Ascomycota</taxon>
        <taxon>Pezizomycotina</taxon>
        <taxon>Leotiomycetes</taxon>
        <taxon>Helotiales</taxon>
        <taxon>Tricladiaceae</taxon>
        <taxon>Cudoniella</taxon>
    </lineage>
</organism>
<name>A0A8H4RVK4_9HELO</name>
<reference evidence="2 3" key="1">
    <citation type="submission" date="2020-03" db="EMBL/GenBank/DDBJ databases">
        <title>Draft Genome Sequence of Cudoniella acicularis.</title>
        <authorList>
            <person name="Buettner E."/>
            <person name="Kellner H."/>
        </authorList>
    </citation>
    <scope>NUCLEOTIDE SEQUENCE [LARGE SCALE GENOMIC DNA]</scope>
    <source>
        <strain evidence="2 3">DSM 108380</strain>
    </source>
</reference>
<protein>
    <submittedName>
        <fullName evidence="2">Uncharacterized protein</fullName>
    </submittedName>
</protein>
<dbReference type="Proteomes" id="UP000566819">
    <property type="component" value="Unassembled WGS sequence"/>
</dbReference>
<evidence type="ECO:0000313" key="2">
    <source>
        <dbReference type="EMBL" id="KAF4636782.1"/>
    </source>
</evidence>
<feature type="compositionally biased region" description="Basic and acidic residues" evidence="1">
    <location>
        <begin position="125"/>
        <end position="138"/>
    </location>
</feature>
<evidence type="ECO:0000256" key="1">
    <source>
        <dbReference type="SAM" id="MobiDB-lite"/>
    </source>
</evidence>
<gene>
    <name evidence="2" type="ORF">G7Y89_g1282</name>
</gene>
<feature type="region of interest" description="Disordered" evidence="1">
    <location>
        <begin position="125"/>
        <end position="175"/>
    </location>
</feature>
<dbReference type="AlphaFoldDB" id="A0A8H4RVK4"/>
<dbReference type="EMBL" id="JAAMPI010000049">
    <property type="protein sequence ID" value="KAF4636782.1"/>
    <property type="molecule type" value="Genomic_DNA"/>
</dbReference>
<feature type="region of interest" description="Disordered" evidence="1">
    <location>
        <begin position="1"/>
        <end position="38"/>
    </location>
</feature>
<evidence type="ECO:0000313" key="3">
    <source>
        <dbReference type="Proteomes" id="UP000566819"/>
    </source>
</evidence>
<sequence>MPEPRAASKAAPPSEIRGPPTTAASARPLSKQSPAPVKLSAHFSKSQLALALAIQKSKPEGISTLEYYQQLRKRIRNGRNVPDAERRYIDTPEFWRDQYTKVHLEKKALEDKVLRLEEERRLLKEGIGREDSQGDDSHPLTVRQPLGGPQDYDKSTSNSRKRLAPHGDRAQFEEQERPELRFKLLSEDNILRISSYVLQLGRQRIKLEKTTKEIEMDSLDEATKSTLETLHVVECAISDCCLPLFLLKTNHGDHQMHTLLLQLMQQFSLCFRSCFNVMNQICRTIPGRARKNDIIYQMVTFFNKVLNELQSMSKQQAEHEEQARRRLRHKRPKVEEQEYAVNKYISAALCSIVSNLEWGVGKPGHRDLLEGILFCILGHAGRLLSCAIFEEHVAKSKKPGNVTENNPLVGPETARFEARYIVQILYAAMGGSDKKSLVTEVLAFERGDAEPLRQLRNPPKCRSLVDKAKMVVQSTLVKSALGGEEFESLKLPAPPMEGNIFLEADVVGAEAYGSEWFVDIVWAIVGWDMVG</sequence>
<comment type="caution">
    <text evidence="2">The sequence shown here is derived from an EMBL/GenBank/DDBJ whole genome shotgun (WGS) entry which is preliminary data.</text>
</comment>
<proteinExistence type="predicted"/>
<accession>A0A8H4RVK4</accession>
<keyword evidence="3" id="KW-1185">Reference proteome</keyword>
<dbReference type="OrthoDB" id="202825at2759"/>
<feature type="compositionally biased region" description="Basic and acidic residues" evidence="1">
    <location>
        <begin position="165"/>
        <end position="175"/>
    </location>
</feature>